<dbReference type="InterPro" id="IPR003661">
    <property type="entry name" value="HisK_dim/P_dom"/>
</dbReference>
<evidence type="ECO:0000256" key="3">
    <source>
        <dbReference type="ARBA" id="ARBA00012438"/>
    </source>
</evidence>
<keyword evidence="5" id="KW-0597">Phosphoprotein</keyword>
<dbReference type="PANTHER" id="PTHR45528">
    <property type="entry name" value="SENSOR HISTIDINE KINASE CPXA"/>
    <property type="match status" value="1"/>
</dbReference>
<dbReference type="GO" id="GO:0000155">
    <property type="term" value="F:phosphorelay sensor kinase activity"/>
    <property type="evidence" value="ECO:0007669"/>
    <property type="project" value="InterPro"/>
</dbReference>
<keyword evidence="18" id="KW-1185">Reference proteome</keyword>
<evidence type="ECO:0000256" key="12">
    <source>
        <dbReference type="ARBA" id="ARBA00023012"/>
    </source>
</evidence>
<dbReference type="SMART" id="SM00388">
    <property type="entry name" value="HisKA"/>
    <property type="match status" value="1"/>
</dbReference>
<dbReference type="EC" id="2.7.13.3" evidence="3"/>
<dbReference type="InterPro" id="IPR036890">
    <property type="entry name" value="HATPase_C_sf"/>
</dbReference>
<dbReference type="GO" id="GO:0005886">
    <property type="term" value="C:plasma membrane"/>
    <property type="evidence" value="ECO:0007669"/>
    <property type="project" value="UniProtKB-SubCell"/>
</dbReference>
<evidence type="ECO:0000259" key="16">
    <source>
        <dbReference type="PROSITE" id="PS50885"/>
    </source>
</evidence>
<evidence type="ECO:0000256" key="13">
    <source>
        <dbReference type="ARBA" id="ARBA00023136"/>
    </source>
</evidence>
<dbReference type="InterPro" id="IPR050398">
    <property type="entry name" value="HssS/ArlS-like"/>
</dbReference>
<dbReference type="InterPro" id="IPR036097">
    <property type="entry name" value="HisK_dim/P_sf"/>
</dbReference>
<keyword evidence="4" id="KW-1003">Cell membrane</keyword>
<sequence length="464" mass="50818">MKTIRRKYLSLFVAETLLVMLVVLVLFNAAMYVYLDRSARKELKAAFSTMQVLVERQLMISAFSDDNTDSALQGLSAALTASRLSGSIKFFIFDESFQVLFPRQTSGTLLTETLLEDIRGADFDAKAGEVIRAGNTTYFSGIPFEELAGIKLYIVFAADLTDSREMVYALNWMLAAVMLVALGIGFFFAGAAAKGISRPLQRVCAQAEEIGKGNFVPVPQEQSLREIASLCKSMDEMSARLRASDQAQRLFLQNASHELRTPLMSIQGYAEAIEADLGDDPKEAAHIIRAESIRLNALVGELLTLSRMENSFDCKPEALDLAELLSEYAYRLEGLAIKEKKRLIFETGVGSVPVTADERLLWQMIGNPASNCLRYAESEVEITLSLEDGTAVIHIRDDGPGFSEADLPHVFDRFYKGKGGNFGLGLSIAKKAAELSGAELSASNGPKGAVFEIRIKTDAKARVS</sequence>
<dbReference type="Gene3D" id="3.30.565.10">
    <property type="entry name" value="Histidine kinase-like ATPase, C-terminal domain"/>
    <property type="match status" value="1"/>
</dbReference>
<dbReference type="InterPro" id="IPR005467">
    <property type="entry name" value="His_kinase_dom"/>
</dbReference>
<keyword evidence="6" id="KW-0808">Transferase</keyword>
<dbReference type="SMART" id="SM00304">
    <property type="entry name" value="HAMP"/>
    <property type="match status" value="1"/>
</dbReference>
<dbReference type="SUPFAM" id="SSF55874">
    <property type="entry name" value="ATPase domain of HSP90 chaperone/DNA topoisomerase II/histidine kinase"/>
    <property type="match status" value="1"/>
</dbReference>
<dbReference type="EMBL" id="FWXW01000005">
    <property type="protein sequence ID" value="SMC69760.1"/>
    <property type="molecule type" value="Genomic_DNA"/>
</dbReference>
<dbReference type="STRING" id="1122930.SAMN02745168_2092"/>
<dbReference type="PANTHER" id="PTHR45528:SF1">
    <property type="entry name" value="SENSOR HISTIDINE KINASE CPXA"/>
    <property type="match status" value="1"/>
</dbReference>
<dbReference type="Proteomes" id="UP000192790">
    <property type="component" value="Unassembled WGS sequence"/>
</dbReference>
<evidence type="ECO:0000256" key="1">
    <source>
        <dbReference type="ARBA" id="ARBA00000085"/>
    </source>
</evidence>
<dbReference type="CDD" id="cd06225">
    <property type="entry name" value="HAMP"/>
    <property type="match status" value="1"/>
</dbReference>
<evidence type="ECO:0000256" key="11">
    <source>
        <dbReference type="ARBA" id="ARBA00022989"/>
    </source>
</evidence>
<evidence type="ECO:0000256" key="4">
    <source>
        <dbReference type="ARBA" id="ARBA00022475"/>
    </source>
</evidence>
<proteinExistence type="predicted"/>
<dbReference type="Gene3D" id="6.10.340.10">
    <property type="match status" value="1"/>
</dbReference>
<evidence type="ECO:0000256" key="9">
    <source>
        <dbReference type="ARBA" id="ARBA00022777"/>
    </source>
</evidence>
<dbReference type="InterPro" id="IPR003660">
    <property type="entry name" value="HAMP_dom"/>
</dbReference>
<keyword evidence="10" id="KW-0067">ATP-binding</keyword>
<feature type="domain" description="Histidine kinase" evidence="15">
    <location>
        <begin position="254"/>
        <end position="459"/>
    </location>
</feature>
<evidence type="ECO:0000256" key="10">
    <source>
        <dbReference type="ARBA" id="ARBA00022840"/>
    </source>
</evidence>
<protein>
    <recommendedName>
        <fullName evidence="3">histidine kinase</fullName>
        <ecNumber evidence="3">2.7.13.3</ecNumber>
    </recommendedName>
</protein>
<dbReference type="Gene3D" id="1.10.287.130">
    <property type="match status" value="1"/>
</dbReference>
<evidence type="ECO:0000313" key="17">
    <source>
        <dbReference type="EMBL" id="SMC69760.1"/>
    </source>
</evidence>
<dbReference type="AlphaFoldDB" id="A0A1W2BAF7"/>
<dbReference type="CDD" id="cd00075">
    <property type="entry name" value="HATPase"/>
    <property type="match status" value="1"/>
</dbReference>
<keyword evidence="7 14" id="KW-0812">Transmembrane</keyword>
<evidence type="ECO:0000313" key="18">
    <source>
        <dbReference type="Proteomes" id="UP000192790"/>
    </source>
</evidence>
<evidence type="ECO:0000256" key="2">
    <source>
        <dbReference type="ARBA" id="ARBA00004651"/>
    </source>
</evidence>
<feature type="transmembrane region" description="Helical" evidence="14">
    <location>
        <begin position="12"/>
        <end position="35"/>
    </location>
</feature>
<dbReference type="SUPFAM" id="SSF47384">
    <property type="entry name" value="Homodimeric domain of signal transducing histidine kinase"/>
    <property type="match status" value="1"/>
</dbReference>
<keyword evidence="11 14" id="KW-1133">Transmembrane helix</keyword>
<name>A0A1W2BAF7_9FIRM</name>
<evidence type="ECO:0000259" key="15">
    <source>
        <dbReference type="PROSITE" id="PS50109"/>
    </source>
</evidence>
<dbReference type="PROSITE" id="PS50109">
    <property type="entry name" value="HIS_KIN"/>
    <property type="match status" value="1"/>
</dbReference>
<dbReference type="GO" id="GO:0005524">
    <property type="term" value="F:ATP binding"/>
    <property type="evidence" value="ECO:0007669"/>
    <property type="project" value="UniProtKB-KW"/>
</dbReference>
<feature type="transmembrane region" description="Helical" evidence="14">
    <location>
        <begin position="172"/>
        <end position="193"/>
    </location>
</feature>
<dbReference type="CDD" id="cd00082">
    <property type="entry name" value="HisKA"/>
    <property type="match status" value="1"/>
</dbReference>
<dbReference type="SMART" id="SM00387">
    <property type="entry name" value="HATPase_c"/>
    <property type="match status" value="1"/>
</dbReference>
<evidence type="ECO:0000256" key="6">
    <source>
        <dbReference type="ARBA" id="ARBA00022679"/>
    </source>
</evidence>
<accession>A0A1W2BAF7</accession>
<keyword evidence="8" id="KW-0547">Nucleotide-binding</keyword>
<feature type="domain" description="HAMP" evidence="16">
    <location>
        <begin position="194"/>
        <end position="246"/>
    </location>
</feature>
<dbReference type="InterPro" id="IPR004358">
    <property type="entry name" value="Sig_transdc_His_kin-like_C"/>
</dbReference>
<keyword evidence="9 17" id="KW-0418">Kinase</keyword>
<reference evidence="17 18" key="1">
    <citation type="submission" date="2017-04" db="EMBL/GenBank/DDBJ databases">
        <authorList>
            <person name="Afonso C.L."/>
            <person name="Miller P.J."/>
            <person name="Scott M.A."/>
            <person name="Spackman E."/>
            <person name="Goraichik I."/>
            <person name="Dimitrov K.M."/>
            <person name="Suarez D.L."/>
            <person name="Swayne D.E."/>
        </authorList>
    </citation>
    <scope>NUCLEOTIDE SEQUENCE [LARGE SCALE GENOMIC DNA]</scope>
    <source>
        <strain evidence="17 18">DSM 12816</strain>
    </source>
</reference>
<keyword evidence="12" id="KW-0902">Two-component regulatory system</keyword>
<keyword evidence="13 14" id="KW-0472">Membrane</keyword>
<dbReference type="RefSeq" id="WP_084234766.1">
    <property type="nucleotide sequence ID" value="NZ_FWXW01000005.1"/>
</dbReference>
<dbReference type="PROSITE" id="PS50885">
    <property type="entry name" value="HAMP"/>
    <property type="match status" value="1"/>
</dbReference>
<dbReference type="FunFam" id="1.10.287.130:FF:000001">
    <property type="entry name" value="Two-component sensor histidine kinase"/>
    <property type="match status" value="1"/>
</dbReference>
<dbReference type="PRINTS" id="PR00344">
    <property type="entry name" value="BCTRLSENSOR"/>
</dbReference>
<dbReference type="Pfam" id="PF00512">
    <property type="entry name" value="HisKA"/>
    <property type="match status" value="1"/>
</dbReference>
<evidence type="ECO:0000256" key="8">
    <source>
        <dbReference type="ARBA" id="ARBA00022741"/>
    </source>
</evidence>
<gene>
    <name evidence="17" type="ORF">SAMN02745168_2092</name>
</gene>
<comment type="subcellular location">
    <subcellularLocation>
        <location evidence="2">Cell membrane</location>
        <topology evidence="2">Multi-pass membrane protein</topology>
    </subcellularLocation>
</comment>
<evidence type="ECO:0000256" key="7">
    <source>
        <dbReference type="ARBA" id="ARBA00022692"/>
    </source>
</evidence>
<evidence type="ECO:0000256" key="5">
    <source>
        <dbReference type="ARBA" id="ARBA00022553"/>
    </source>
</evidence>
<dbReference type="Pfam" id="PF02518">
    <property type="entry name" value="HATPase_c"/>
    <property type="match status" value="1"/>
</dbReference>
<evidence type="ECO:0000256" key="14">
    <source>
        <dbReference type="SAM" id="Phobius"/>
    </source>
</evidence>
<comment type="catalytic activity">
    <reaction evidence="1">
        <text>ATP + protein L-histidine = ADP + protein N-phospho-L-histidine.</text>
        <dbReference type="EC" id="2.7.13.3"/>
    </reaction>
</comment>
<dbReference type="InterPro" id="IPR003594">
    <property type="entry name" value="HATPase_dom"/>
</dbReference>
<organism evidence="17 18">
    <name type="scientific">Papillibacter cinnamivorans DSM 12816</name>
    <dbReference type="NCBI Taxonomy" id="1122930"/>
    <lineage>
        <taxon>Bacteria</taxon>
        <taxon>Bacillati</taxon>
        <taxon>Bacillota</taxon>
        <taxon>Clostridia</taxon>
        <taxon>Eubacteriales</taxon>
        <taxon>Oscillospiraceae</taxon>
        <taxon>Papillibacter</taxon>
    </lineage>
</organism>
<dbReference type="OrthoDB" id="9780718at2"/>